<keyword evidence="2" id="KW-0378">Hydrolase</keyword>
<dbReference type="InterPro" id="IPR003736">
    <property type="entry name" value="PAAI_dom"/>
</dbReference>
<organism evidence="5 6">
    <name type="scientific">Agrococcus jejuensis</name>
    <dbReference type="NCBI Taxonomy" id="399736"/>
    <lineage>
        <taxon>Bacteria</taxon>
        <taxon>Bacillati</taxon>
        <taxon>Actinomycetota</taxon>
        <taxon>Actinomycetes</taxon>
        <taxon>Micrococcales</taxon>
        <taxon>Microbacteriaceae</taxon>
        <taxon>Agrococcus</taxon>
    </lineage>
</organism>
<reference evidence="6" key="1">
    <citation type="submission" date="2016-10" db="EMBL/GenBank/DDBJ databases">
        <authorList>
            <person name="Varghese N."/>
            <person name="Submissions S."/>
        </authorList>
    </citation>
    <scope>NUCLEOTIDE SEQUENCE [LARGE SCALE GENOMIC DNA]</scope>
    <source>
        <strain evidence="6">DSM 22002</strain>
    </source>
</reference>
<evidence type="ECO:0000259" key="4">
    <source>
        <dbReference type="Pfam" id="PF03061"/>
    </source>
</evidence>
<dbReference type="GO" id="GO:0005829">
    <property type="term" value="C:cytosol"/>
    <property type="evidence" value="ECO:0007669"/>
    <property type="project" value="TreeGrafter"/>
</dbReference>
<dbReference type="InterPro" id="IPR029069">
    <property type="entry name" value="HotDog_dom_sf"/>
</dbReference>
<dbReference type="EMBL" id="LT629695">
    <property type="protein sequence ID" value="SDH10108.1"/>
    <property type="molecule type" value="Genomic_DNA"/>
</dbReference>
<dbReference type="PANTHER" id="PTHR43240:SF5">
    <property type="entry name" value="1,4-DIHYDROXY-2-NAPHTHOYL-COA THIOESTERASE 1"/>
    <property type="match status" value="1"/>
</dbReference>
<dbReference type="GO" id="GO:0061522">
    <property type="term" value="F:1,4-dihydroxy-2-naphthoyl-CoA thioesterase activity"/>
    <property type="evidence" value="ECO:0007669"/>
    <property type="project" value="TreeGrafter"/>
</dbReference>
<feature type="domain" description="Thioesterase" evidence="4">
    <location>
        <begin position="66"/>
        <end position="140"/>
    </location>
</feature>
<evidence type="ECO:0000313" key="6">
    <source>
        <dbReference type="Proteomes" id="UP000198822"/>
    </source>
</evidence>
<dbReference type="Proteomes" id="UP000198822">
    <property type="component" value="Chromosome I"/>
</dbReference>
<dbReference type="CDD" id="cd03443">
    <property type="entry name" value="PaaI_thioesterase"/>
    <property type="match status" value="1"/>
</dbReference>
<sequence length="155" mass="16113">MSDAPAPATPPHPIPSDVAADPGASSLLGERGRGELAERMGIEFTELSASRSVATMPAEGNRQPIGLIHGGAYCVLAESLGSMSANAHAITLDRYAVGIDINATHTRSVRSGTVTGTCTAVHLGSTMTVHEIVITDEAGARISTARITNLLRERR</sequence>
<dbReference type="SUPFAM" id="SSF54637">
    <property type="entry name" value="Thioesterase/thiol ester dehydrase-isomerase"/>
    <property type="match status" value="1"/>
</dbReference>
<dbReference type="AlphaFoldDB" id="A0A1G7ZN49"/>
<keyword evidence="6" id="KW-1185">Reference proteome</keyword>
<evidence type="ECO:0000256" key="3">
    <source>
        <dbReference type="SAM" id="MobiDB-lite"/>
    </source>
</evidence>
<dbReference type="Gene3D" id="3.10.129.10">
    <property type="entry name" value="Hotdog Thioesterase"/>
    <property type="match status" value="1"/>
</dbReference>
<dbReference type="NCBIfam" id="TIGR00369">
    <property type="entry name" value="unchar_dom_1"/>
    <property type="match status" value="1"/>
</dbReference>
<protein>
    <submittedName>
        <fullName evidence="5">Uncharacterized domain 1-containing protein</fullName>
    </submittedName>
</protein>
<feature type="region of interest" description="Disordered" evidence="3">
    <location>
        <begin position="1"/>
        <end position="29"/>
    </location>
</feature>
<evidence type="ECO:0000256" key="2">
    <source>
        <dbReference type="ARBA" id="ARBA00022801"/>
    </source>
</evidence>
<dbReference type="InterPro" id="IPR006683">
    <property type="entry name" value="Thioestr_dom"/>
</dbReference>
<comment type="similarity">
    <text evidence="1">Belongs to the thioesterase PaaI family.</text>
</comment>
<gene>
    <name evidence="5" type="ORF">SAMN04489720_0036</name>
</gene>
<accession>A0A1G7ZN49</accession>
<evidence type="ECO:0000256" key="1">
    <source>
        <dbReference type="ARBA" id="ARBA00008324"/>
    </source>
</evidence>
<dbReference type="STRING" id="399736.SAMN04489720_0036"/>
<name>A0A1G7ZN49_9MICO</name>
<dbReference type="Pfam" id="PF03061">
    <property type="entry name" value="4HBT"/>
    <property type="match status" value="1"/>
</dbReference>
<proteinExistence type="inferred from homology"/>
<dbReference type="PANTHER" id="PTHR43240">
    <property type="entry name" value="1,4-DIHYDROXY-2-NAPHTHOYL-COA THIOESTERASE 1"/>
    <property type="match status" value="1"/>
</dbReference>
<evidence type="ECO:0000313" key="5">
    <source>
        <dbReference type="EMBL" id="SDH10108.1"/>
    </source>
</evidence>